<feature type="transmembrane region" description="Helical" evidence="8">
    <location>
        <begin position="313"/>
        <end position="334"/>
    </location>
</feature>
<name>A0ABY7T4N2_9SPHI</name>
<dbReference type="InterPro" id="IPR002549">
    <property type="entry name" value="AI-2E-like"/>
</dbReference>
<feature type="transmembrane region" description="Helical" evidence="8">
    <location>
        <begin position="205"/>
        <end position="227"/>
    </location>
</feature>
<comment type="subcellular location">
    <subcellularLocation>
        <location evidence="1">Cell membrane</location>
        <topology evidence="1">Multi-pass membrane protein</topology>
    </subcellularLocation>
</comment>
<keyword evidence="10" id="KW-1185">Reference proteome</keyword>
<reference evidence="9 10" key="1">
    <citation type="submission" date="2023-02" db="EMBL/GenBank/DDBJ databases">
        <title>Genome sequence of Mucilaginibacter jinjuensis strain KACC 16571.</title>
        <authorList>
            <person name="Kim S."/>
            <person name="Heo J."/>
            <person name="Kwon S.-W."/>
        </authorList>
    </citation>
    <scope>NUCLEOTIDE SEQUENCE [LARGE SCALE GENOMIC DNA]</scope>
    <source>
        <strain evidence="9 10">KACC 16571</strain>
    </source>
</reference>
<proteinExistence type="inferred from homology"/>
<evidence type="ECO:0000256" key="1">
    <source>
        <dbReference type="ARBA" id="ARBA00004651"/>
    </source>
</evidence>
<feature type="transmembrane region" description="Helical" evidence="8">
    <location>
        <begin position="37"/>
        <end position="55"/>
    </location>
</feature>
<evidence type="ECO:0000256" key="8">
    <source>
        <dbReference type="SAM" id="Phobius"/>
    </source>
</evidence>
<dbReference type="PANTHER" id="PTHR21716">
    <property type="entry name" value="TRANSMEMBRANE PROTEIN"/>
    <property type="match status" value="1"/>
</dbReference>
<feature type="transmembrane region" description="Helical" evidence="8">
    <location>
        <begin position="143"/>
        <end position="171"/>
    </location>
</feature>
<evidence type="ECO:0000256" key="5">
    <source>
        <dbReference type="ARBA" id="ARBA00022692"/>
    </source>
</evidence>
<evidence type="ECO:0000256" key="4">
    <source>
        <dbReference type="ARBA" id="ARBA00022475"/>
    </source>
</evidence>
<evidence type="ECO:0000313" key="9">
    <source>
        <dbReference type="EMBL" id="WCT11244.1"/>
    </source>
</evidence>
<sequence length="364" mass="40437">MITKLPTMPFYAKLALTLIGIISLGYLIIIGKEILDPLMFGFLFAILLLPLSNFLENKLRLPRSAGAFISILIMIAAIGGICYLIGTRISSLADDWPMLKKQIDQSTGDIQQWIESTFHLNVDKQMVYVHNTTKKIMSSGTEVIGATFLSVSSLMLFFAFIIIFTFLLLIYRRLLLQFVLKAFGKKHTALVHDIAENIQSILRQYIVGLLLEMLVVSCIACALFWVIGIKYAALLGIITGLFNIIPYIGIFTALLLSTIITFATGAMSKALFVAVGVIVIHAVDANFLLPVIVGSKVRLNALITFLGILIGEMLWGLSGMFLSIPTIAILKIIFDRIEDLKPWGYLLGGDYEFKKSEQKKMKTE</sequence>
<keyword evidence="4" id="KW-1003">Cell membrane</keyword>
<feature type="transmembrane region" description="Helical" evidence="8">
    <location>
        <begin position="270"/>
        <end position="293"/>
    </location>
</feature>
<evidence type="ECO:0000256" key="3">
    <source>
        <dbReference type="ARBA" id="ARBA00022448"/>
    </source>
</evidence>
<keyword evidence="7 8" id="KW-0472">Membrane</keyword>
<dbReference type="Proteomes" id="UP001216139">
    <property type="component" value="Chromosome"/>
</dbReference>
<gene>
    <name evidence="9" type="ORF">PQO05_21115</name>
</gene>
<feature type="transmembrane region" description="Helical" evidence="8">
    <location>
        <begin position="67"/>
        <end position="86"/>
    </location>
</feature>
<keyword evidence="6 8" id="KW-1133">Transmembrane helix</keyword>
<feature type="transmembrane region" description="Helical" evidence="8">
    <location>
        <begin position="233"/>
        <end position="263"/>
    </location>
</feature>
<accession>A0ABY7T4N2</accession>
<evidence type="ECO:0000256" key="7">
    <source>
        <dbReference type="ARBA" id="ARBA00023136"/>
    </source>
</evidence>
<dbReference type="RefSeq" id="WP_273629434.1">
    <property type="nucleotide sequence ID" value="NZ_CP117167.1"/>
</dbReference>
<evidence type="ECO:0000256" key="2">
    <source>
        <dbReference type="ARBA" id="ARBA00009773"/>
    </source>
</evidence>
<keyword evidence="5 8" id="KW-0812">Transmembrane</keyword>
<keyword evidence="3" id="KW-0813">Transport</keyword>
<dbReference type="EMBL" id="CP117167">
    <property type="protein sequence ID" value="WCT11244.1"/>
    <property type="molecule type" value="Genomic_DNA"/>
</dbReference>
<dbReference type="Pfam" id="PF01594">
    <property type="entry name" value="AI-2E_transport"/>
    <property type="match status" value="1"/>
</dbReference>
<evidence type="ECO:0000256" key="6">
    <source>
        <dbReference type="ARBA" id="ARBA00022989"/>
    </source>
</evidence>
<comment type="similarity">
    <text evidence="2">Belongs to the autoinducer-2 exporter (AI-2E) (TC 2.A.86) family.</text>
</comment>
<organism evidence="9 10">
    <name type="scientific">Mucilaginibacter jinjuensis</name>
    <dbReference type="NCBI Taxonomy" id="1176721"/>
    <lineage>
        <taxon>Bacteria</taxon>
        <taxon>Pseudomonadati</taxon>
        <taxon>Bacteroidota</taxon>
        <taxon>Sphingobacteriia</taxon>
        <taxon>Sphingobacteriales</taxon>
        <taxon>Sphingobacteriaceae</taxon>
        <taxon>Mucilaginibacter</taxon>
    </lineage>
</organism>
<evidence type="ECO:0000313" key="10">
    <source>
        <dbReference type="Proteomes" id="UP001216139"/>
    </source>
</evidence>
<protein>
    <submittedName>
        <fullName evidence="9">AI-2E family transporter</fullName>
    </submittedName>
</protein>
<feature type="transmembrane region" description="Helical" evidence="8">
    <location>
        <begin position="12"/>
        <end position="31"/>
    </location>
</feature>
<dbReference type="PANTHER" id="PTHR21716:SF53">
    <property type="entry name" value="PERMEASE PERM-RELATED"/>
    <property type="match status" value="1"/>
</dbReference>